<evidence type="ECO:0000259" key="1">
    <source>
        <dbReference type="Pfam" id="PF06985"/>
    </source>
</evidence>
<keyword evidence="3" id="KW-1185">Reference proteome</keyword>
<accession>A0A9P5BZX5</accession>
<dbReference type="OrthoDB" id="194358at2759"/>
<dbReference type="InterPro" id="IPR010730">
    <property type="entry name" value="HET"/>
</dbReference>
<organism evidence="2 3">
    <name type="scientific">Didymella heteroderae</name>
    <dbReference type="NCBI Taxonomy" id="1769908"/>
    <lineage>
        <taxon>Eukaryota</taxon>
        <taxon>Fungi</taxon>
        <taxon>Dikarya</taxon>
        <taxon>Ascomycota</taxon>
        <taxon>Pezizomycotina</taxon>
        <taxon>Dothideomycetes</taxon>
        <taxon>Pleosporomycetidae</taxon>
        <taxon>Pleosporales</taxon>
        <taxon>Pleosporineae</taxon>
        <taxon>Didymellaceae</taxon>
        <taxon>Didymella</taxon>
    </lineage>
</organism>
<proteinExistence type="predicted"/>
<dbReference type="PANTHER" id="PTHR24148:SF73">
    <property type="entry name" value="HET DOMAIN PROTEIN (AFU_ORTHOLOGUE AFUA_8G01020)"/>
    <property type="match status" value="1"/>
</dbReference>
<dbReference type="Pfam" id="PF06985">
    <property type="entry name" value="HET"/>
    <property type="match status" value="1"/>
</dbReference>
<sequence length="400" mass="46126">MLPADSDAEIQPQLYDYQPLNLTRPQIRLINLKSGPFNGIVECDIHIFDVESAPPYVALSYTWGPPSPTAHILVNGQQFEIRQNLHNFLLEYRNDANNKQPIWIDQICISQGHTAERNHQVQLMSKIYESSLWAIIWLGHDVRDTAMAFNALRMEHLSDRFELAKIMLRHEYFGRTWVVQEMLLPPSARVFCGNVWIELEQLSNAIHHRPRNSSLTLSFDGLESHLNVVGVFQTFQYYSEKALDLHQCVVSFMGHKCEDPRDKIYGILGLMQQSDRLVVDYTKTAHDIFIETALMIIKSGNWNFTQSEDQYVFGFHTTIGRHVGDYPAVYESSMLLSNMGLESYQAVITSFLTDMSRAVRTEKRQITATGFDPVLDRWWFICDGAVHYRDGTNYRAENPV</sequence>
<dbReference type="AlphaFoldDB" id="A0A9P5BZX5"/>
<dbReference type="EMBL" id="SWKV01000041">
    <property type="protein sequence ID" value="KAF3037635.1"/>
    <property type="molecule type" value="Genomic_DNA"/>
</dbReference>
<feature type="domain" description="Heterokaryon incompatibility" evidence="1">
    <location>
        <begin position="56"/>
        <end position="181"/>
    </location>
</feature>
<protein>
    <recommendedName>
        <fullName evidence="1">Heterokaryon incompatibility domain-containing protein</fullName>
    </recommendedName>
</protein>
<name>A0A9P5BZX5_9PLEO</name>
<reference evidence="2" key="1">
    <citation type="submission" date="2019-04" db="EMBL/GenBank/DDBJ databases">
        <title>Sequencing of skin fungus with MAO and IRED activity.</title>
        <authorList>
            <person name="Marsaioli A.J."/>
            <person name="Bonatto J.M.C."/>
            <person name="Reis Junior O."/>
        </authorList>
    </citation>
    <scope>NUCLEOTIDE SEQUENCE</scope>
    <source>
        <strain evidence="2">28M1</strain>
    </source>
</reference>
<evidence type="ECO:0000313" key="2">
    <source>
        <dbReference type="EMBL" id="KAF3037635.1"/>
    </source>
</evidence>
<gene>
    <name evidence="2" type="ORF">E8E12_004784</name>
</gene>
<dbReference type="Proteomes" id="UP000758155">
    <property type="component" value="Unassembled WGS sequence"/>
</dbReference>
<dbReference type="InterPro" id="IPR052895">
    <property type="entry name" value="HetReg/Transcr_Mod"/>
</dbReference>
<dbReference type="PANTHER" id="PTHR24148">
    <property type="entry name" value="ANKYRIN REPEAT DOMAIN-CONTAINING PROTEIN 39 HOMOLOG-RELATED"/>
    <property type="match status" value="1"/>
</dbReference>
<evidence type="ECO:0000313" key="3">
    <source>
        <dbReference type="Proteomes" id="UP000758155"/>
    </source>
</evidence>
<comment type="caution">
    <text evidence="2">The sequence shown here is derived from an EMBL/GenBank/DDBJ whole genome shotgun (WGS) entry which is preliminary data.</text>
</comment>